<dbReference type="GO" id="GO:0004803">
    <property type="term" value="F:transposase activity"/>
    <property type="evidence" value="ECO:0007669"/>
    <property type="project" value="InterPro"/>
</dbReference>
<evidence type="ECO:0000313" key="1">
    <source>
        <dbReference type="EMBL" id="MDG6146162.1"/>
    </source>
</evidence>
<accession>A0A9X4NYW5</accession>
<keyword evidence="2" id="KW-1185">Reference proteome</keyword>
<evidence type="ECO:0000313" key="2">
    <source>
        <dbReference type="Proteomes" id="UP001153199"/>
    </source>
</evidence>
<dbReference type="RefSeq" id="WP_206887807.1">
    <property type="nucleotide sequence ID" value="NZ_CP141727.1"/>
</dbReference>
<dbReference type="SUPFAM" id="SSF48295">
    <property type="entry name" value="TrpR-like"/>
    <property type="match status" value="1"/>
</dbReference>
<dbReference type="InterPro" id="IPR036388">
    <property type="entry name" value="WH-like_DNA-bd_sf"/>
</dbReference>
<dbReference type="Pfam" id="PF01527">
    <property type="entry name" value="HTH_Tnp_1"/>
    <property type="match status" value="1"/>
</dbReference>
<dbReference type="GO" id="GO:0006313">
    <property type="term" value="P:DNA transposition"/>
    <property type="evidence" value="ECO:0007669"/>
    <property type="project" value="InterPro"/>
</dbReference>
<name>A0A9X4NYW5_9LACT</name>
<dbReference type="InterPro" id="IPR002514">
    <property type="entry name" value="Transposase_8"/>
</dbReference>
<proteinExistence type="predicted"/>
<dbReference type="EMBL" id="JAMWFV010000028">
    <property type="protein sequence ID" value="MDG6146162.1"/>
    <property type="molecule type" value="Genomic_DNA"/>
</dbReference>
<gene>
    <name evidence="1" type="ORF">NF717_10960</name>
</gene>
<dbReference type="GO" id="GO:0043565">
    <property type="term" value="F:sequence-specific DNA binding"/>
    <property type="evidence" value="ECO:0007669"/>
    <property type="project" value="InterPro"/>
</dbReference>
<protein>
    <submittedName>
        <fullName evidence="1">Transposase</fullName>
    </submittedName>
</protein>
<dbReference type="Gene3D" id="1.10.10.10">
    <property type="entry name" value="Winged helix-like DNA-binding domain superfamily/Winged helix DNA-binding domain"/>
    <property type="match status" value="1"/>
</dbReference>
<reference evidence="1" key="1">
    <citation type="submission" date="2022-06" db="EMBL/GenBank/DDBJ databases">
        <title>Lactococcus from bovine mastitis in China.</title>
        <authorList>
            <person name="Lin Y."/>
            <person name="Han B."/>
        </authorList>
    </citation>
    <scope>NUCLEOTIDE SEQUENCE</scope>
    <source>
        <strain evidence="1">Ningxia-I-26</strain>
    </source>
</reference>
<dbReference type="AlphaFoldDB" id="A0A9X4NYW5"/>
<organism evidence="1 2">
    <name type="scientific">Lactococcus formosensis</name>
    <dbReference type="NCBI Taxonomy" id="1281486"/>
    <lineage>
        <taxon>Bacteria</taxon>
        <taxon>Bacillati</taxon>
        <taxon>Bacillota</taxon>
        <taxon>Bacilli</taxon>
        <taxon>Lactobacillales</taxon>
        <taxon>Streptococcaceae</taxon>
        <taxon>Lactococcus</taxon>
    </lineage>
</organism>
<comment type="caution">
    <text evidence="1">The sequence shown here is derived from an EMBL/GenBank/DDBJ whole genome shotgun (WGS) entry which is preliminary data.</text>
</comment>
<sequence length="69" mass="8103">MSKYSIESKLKVVREYLEGKTEATFLARKYNIPSSGLLRSWIWKYKSEGAAAFQKKVKQNYAYSKVFKE</sequence>
<dbReference type="InterPro" id="IPR010921">
    <property type="entry name" value="Trp_repressor/repl_initiator"/>
</dbReference>
<dbReference type="Proteomes" id="UP001153199">
    <property type="component" value="Unassembled WGS sequence"/>
</dbReference>